<dbReference type="PROSITE" id="PS50937">
    <property type="entry name" value="HTH_MERR_2"/>
    <property type="match status" value="1"/>
</dbReference>
<dbReference type="PANTHER" id="PTHR30204:SF58">
    <property type="entry name" value="HTH-TYPE TRANSCRIPTIONAL REGULATOR YFMP"/>
    <property type="match status" value="1"/>
</dbReference>
<evidence type="ECO:0000259" key="2">
    <source>
        <dbReference type="PROSITE" id="PS50937"/>
    </source>
</evidence>
<sequence length="130" mass="14536">MGTPQFFTVTVAAALSGMHPQTLRKLDRLGLLSPKRTLGGDRRYTAQDVEGLRAISSMVSSGLTLEGIKHIARLEKELASLKAENHLLRQKLKNDRQGRIFAAGQEIVTLEYGTRIKRGKALIVWREFHV</sequence>
<dbReference type="KEGG" id="twh:TWT_747"/>
<dbReference type="eggNOG" id="COG0789">
    <property type="taxonomic scope" value="Bacteria"/>
</dbReference>
<dbReference type="CDD" id="cd04766">
    <property type="entry name" value="HTH_HspR"/>
    <property type="match status" value="1"/>
</dbReference>
<dbReference type="Gene3D" id="1.10.1660.10">
    <property type="match status" value="1"/>
</dbReference>
<keyword evidence="4" id="KW-1185">Reference proteome</keyword>
<feature type="domain" description="HTH merR-type" evidence="2">
    <location>
        <begin position="6"/>
        <end position="74"/>
    </location>
</feature>
<accession>Q83MQ2</accession>
<keyword evidence="1" id="KW-0238">DNA-binding</keyword>
<evidence type="ECO:0000256" key="1">
    <source>
        <dbReference type="ARBA" id="ARBA00023125"/>
    </source>
</evidence>
<proteinExistence type="predicted"/>
<dbReference type="GeneID" id="67388540"/>
<dbReference type="STRING" id="203267.TWT_747"/>
<organism evidence="3 4">
    <name type="scientific">Tropheryma whipplei (strain Twist)</name>
    <name type="common">Whipple's bacillus</name>
    <dbReference type="NCBI Taxonomy" id="203267"/>
    <lineage>
        <taxon>Bacteria</taxon>
        <taxon>Bacillati</taxon>
        <taxon>Actinomycetota</taxon>
        <taxon>Actinomycetes</taxon>
        <taxon>Micrococcales</taxon>
        <taxon>Tropherymataceae</taxon>
        <taxon>Tropheryma</taxon>
    </lineage>
</organism>
<dbReference type="GO" id="GO:0003677">
    <property type="term" value="F:DNA binding"/>
    <property type="evidence" value="ECO:0007669"/>
    <property type="project" value="UniProtKB-KW"/>
</dbReference>
<dbReference type="SUPFAM" id="SSF46955">
    <property type="entry name" value="Putative DNA-binding domain"/>
    <property type="match status" value="1"/>
</dbReference>
<dbReference type="SMART" id="SM00422">
    <property type="entry name" value="HTH_MERR"/>
    <property type="match status" value="1"/>
</dbReference>
<dbReference type="Pfam" id="PF13411">
    <property type="entry name" value="MerR_1"/>
    <property type="match status" value="1"/>
</dbReference>
<dbReference type="RefSeq" id="WP_011096696.1">
    <property type="nucleotide sequence ID" value="NC_004572.3"/>
</dbReference>
<dbReference type="EMBL" id="AE014184">
    <property type="protein sequence ID" value="AAO44844.1"/>
    <property type="molecule type" value="Genomic_DNA"/>
</dbReference>
<reference evidence="3 4" key="1">
    <citation type="journal article" date="2003" name="Genome Res.">
        <title>Tropheryma whipplei twist: a human pathogenic Actinobacteria with a reduced genome.</title>
        <authorList>
            <person name="Raoult D."/>
            <person name="Ogata H."/>
            <person name="Audic S."/>
            <person name="Robert C."/>
            <person name="Suhre K."/>
            <person name="Drancourt M."/>
            <person name="Claverie J.-M."/>
        </authorList>
    </citation>
    <scope>NUCLEOTIDE SEQUENCE [LARGE SCALE GENOMIC DNA]</scope>
    <source>
        <strain evidence="3 4">Twist</strain>
    </source>
</reference>
<dbReference type="Proteomes" id="UP000002200">
    <property type="component" value="Chromosome"/>
</dbReference>
<evidence type="ECO:0000313" key="4">
    <source>
        <dbReference type="Proteomes" id="UP000002200"/>
    </source>
</evidence>
<dbReference type="InterPro" id="IPR009061">
    <property type="entry name" value="DNA-bd_dom_put_sf"/>
</dbReference>
<evidence type="ECO:0000313" key="3">
    <source>
        <dbReference type="EMBL" id="AAO44844.1"/>
    </source>
</evidence>
<dbReference type="GO" id="GO:0003700">
    <property type="term" value="F:DNA-binding transcription factor activity"/>
    <property type="evidence" value="ECO:0007669"/>
    <property type="project" value="InterPro"/>
</dbReference>
<protein>
    <submittedName>
        <fullName evidence="3">Heat shock regulator</fullName>
    </submittedName>
</protein>
<dbReference type="InterPro" id="IPR000551">
    <property type="entry name" value="MerR-type_HTH_dom"/>
</dbReference>
<dbReference type="PANTHER" id="PTHR30204">
    <property type="entry name" value="REDOX-CYCLING DRUG-SENSING TRANSCRIPTIONAL ACTIVATOR SOXR"/>
    <property type="match status" value="1"/>
</dbReference>
<gene>
    <name evidence="3" type="primary">hspR</name>
    <name evidence="3" type="ordered locus">TWT_747</name>
</gene>
<dbReference type="HOGENOM" id="CLU_060077_7_1_11"/>
<dbReference type="AlphaFoldDB" id="Q83MQ2"/>
<dbReference type="OrthoDB" id="5345718at2"/>
<name>Q83MQ2_TROWT</name>
<keyword evidence="3" id="KW-0346">Stress response</keyword>
<dbReference type="InterPro" id="IPR047057">
    <property type="entry name" value="MerR_fam"/>
</dbReference>